<dbReference type="RefSeq" id="WP_025359334.1">
    <property type="nucleotide sequence ID" value="NZ_BAAABQ010000011.1"/>
</dbReference>
<reference evidence="1 2" key="1">
    <citation type="submission" date="2020-08" db="EMBL/GenBank/DDBJ databases">
        <title>Genomic Encyclopedia of Archaeal and Bacterial Type Strains, Phase II (KMG-II): from individual species to whole genera.</title>
        <authorList>
            <person name="Goeker M."/>
        </authorList>
    </citation>
    <scope>NUCLEOTIDE SEQUENCE [LARGE SCALE GENOMIC DNA]</scope>
    <source>
        <strain evidence="1 2">DSM 43850</strain>
    </source>
</reference>
<evidence type="ECO:0000313" key="2">
    <source>
        <dbReference type="Proteomes" id="UP000517916"/>
    </source>
</evidence>
<name>A0ABR6B831_9PSEU</name>
<evidence type="ECO:0000313" key="1">
    <source>
        <dbReference type="EMBL" id="MBA8923021.1"/>
    </source>
</evidence>
<comment type="caution">
    <text evidence="1">The sequence shown here is derived from an EMBL/GenBank/DDBJ whole genome shotgun (WGS) entry which is preliminary data.</text>
</comment>
<protein>
    <recommendedName>
        <fullName evidence="3">Excreted virulence factor EspC (Type VII ESX diderm)</fullName>
    </recommendedName>
</protein>
<evidence type="ECO:0008006" key="3">
    <source>
        <dbReference type="Google" id="ProtNLM"/>
    </source>
</evidence>
<keyword evidence="2" id="KW-1185">Reference proteome</keyword>
<proteinExistence type="predicted"/>
<dbReference type="Proteomes" id="UP000517916">
    <property type="component" value="Unassembled WGS sequence"/>
</dbReference>
<sequence>MPDQSFAVHLESLTRFAEELRTQLDGVGKPMDQLAGLAGKPVLLGDFGEALSLHERTRAAIGEMHGLLDQVRQAIEFAQNVTKTVATGYERLDEDISAGMRVSADYTDSGLVGGVVGGVLDTVSGVLGDGED</sequence>
<accession>A0ABR6B831</accession>
<organism evidence="1 2">
    <name type="scientific">Kutzneria viridogrisea</name>
    <dbReference type="NCBI Taxonomy" id="47990"/>
    <lineage>
        <taxon>Bacteria</taxon>
        <taxon>Bacillati</taxon>
        <taxon>Actinomycetota</taxon>
        <taxon>Actinomycetes</taxon>
        <taxon>Pseudonocardiales</taxon>
        <taxon>Pseudonocardiaceae</taxon>
        <taxon>Kutzneria</taxon>
    </lineage>
</organism>
<gene>
    <name evidence="1" type="ORF">BC739_000218</name>
</gene>
<dbReference type="EMBL" id="JACJID010000001">
    <property type="protein sequence ID" value="MBA8923021.1"/>
    <property type="molecule type" value="Genomic_DNA"/>
</dbReference>